<dbReference type="EMBL" id="JAWDGP010007329">
    <property type="protein sequence ID" value="KAK3725615.1"/>
    <property type="molecule type" value="Genomic_DNA"/>
</dbReference>
<accession>A0AAE0XZG7</accession>
<evidence type="ECO:0000313" key="2">
    <source>
        <dbReference type="Proteomes" id="UP001283361"/>
    </source>
</evidence>
<reference evidence="1" key="1">
    <citation type="journal article" date="2023" name="G3 (Bethesda)">
        <title>A reference genome for the long-term kleptoplast-retaining sea slug Elysia crispata morphotype clarki.</title>
        <authorList>
            <person name="Eastman K.E."/>
            <person name="Pendleton A.L."/>
            <person name="Shaikh M.A."/>
            <person name="Suttiyut T."/>
            <person name="Ogas R."/>
            <person name="Tomko P."/>
            <person name="Gavelis G."/>
            <person name="Widhalm J.R."/>
            <person name="Wisecaver J.H."/>
        </authorList>
    </citation>
    <scope>NUCLEOTIDE SEQUENCE</scope>
    <source>
        <strain evidence="1">ECLA1</strain>
    </source>
</reference>
<organism evidence="1 2">
    <name type="scientific">Elysia crispata</name>
    <name type="common">lettuce slug</name>
    <dbReference type="NCBI Taxonomy" id="231223"/>
    <lineage>
        <taxon>Eukaryota</taxon>
        <taxon>Metazoa</taxon>
        <taxon>Spiralia</taxon>
        <taxon>Lophotrochozoa</taxon>
        <taxon>Mollusca</taxon>
        <taxon>Gastropoda</taxon>
        <taxon>Heterobranchia</taxon>
        <taxon>Euthyneura</taxon>
        <taxon>Panpulmonata</taxon>
        <taxon>Sacoglossa</taxon>
        <taxon>Placobranchoidea</taxon>
        <taxon>Plakobranchidae</taxon>
        <taxon>Elysia</taxon>
    </lineage>
</organism>
<dbReference type="AlphaFoldDB" id="A0AAE0XZG7"/>
<comment type="caution">
    <text evidence="1">The sequence shown here is derived from an EMBL/GenBank/DDBJ whole genome shotgun (WGS) entry which is preliminary data.</text>
</comment>
<dbReference type="Proteomes" id="UP001283361">
    <property type="component" value="Unassembled WGS sequence"/>
</dbReference>
<gene>
    <name evidence="1" type="ORF">RRG08_043032</name>
</gene>
<name>A0AAE0XZG7_9GAST</name>
<proteinExistence type="predicted"/>
<keyword evidence="2" id="KW-1185">Reference proteome</keyword>
<sequence>MNPITEIVYVVPDSSAGRQLSWQSGRLGFEFWQASGAGVSVSQALATPEMLRPLISLISSPREHRSGDIALAKSVLTNHISGSQRKTRREFINESAAGEFWRDT</sequence>
<evidence type="ECO:0000313" key="1">
    <source>
        <dbReference type="EMBL" id="KAK3725615.1"/>
    </source>
</evidence>
<protein>
    <submittedName>
        <fullName evidence="1">Uncharacterized protein</fullName>
    </submittedName>
</protein>